<comment type="caution">
    <text evidence="1">The sequence shown here is derived from an EMBL/GenBank/DDBJ whole genome shotgun (WGS) entry which is preliminary data.</text>
</comment>
<dbReference type="PANTHER" id="PTHR43224:SF1">
    <property type="entry name" value="AMIDINOTRANSFERASE"/>
    <property type="match status" value="1"/>
</dbReference>
<dbReference type="Pfam" id="PF19420">
    <property type="entry name" value="DDAH_eukar"/>
    <property type="match status" value="1"/>
</dbReference>
<name>A0ABT4JQG9_9GAMM</name>
<keyword evidence="2" id="KW-1185">Reference proteome</keyword>
<dbReference type="Proteomes" id="UP001149719">
    <property type="component" value="Unassembled WGS sequence"/>
</dbReference>
<gene>
    <name evidence="1" type="ORF">O1D97_02930</name>
</gene>
<organism evidence="1 2">
    <name type="scientific">Marinomonas phaeophyticola</name>
    <dbReference type="NCBI Taxonomy" id="3004091"/>
    <lineage>
        <taxon>Bacteria</taxon>
        <taxon>Pseudomonadati</taxon>
        <taxon>Pseudomonadota</taxon>
        <taxon>Gammaproteobacteria</taxon>
        <taxon>Oceanospirillales</taxon>
        <taxon>Oceanospirillaceae</taxon>
        <taxon>Marinomonas</taxon>
    </lineage>
</organism>
<proteinExistence type="predicted"/>
<dbReference type="InterPro" id="IPR014541">
    <property type="entry name" value="Amdntrnsf_FN0238"/>
</dbReference>
<evidence type="ECO:0000313" key="1">
    <source>
        <dbReference type="EMBL" id="MCZ2720623.1"/>
    </source>
</evidence>
<dbReference type="PIRSF" id="PIRSF028188">
    <property type="entry name" value="Amdntrnsf_FN0238"/>
    <property type="match status" value="1"/>
</dbReference>
<dbReference type="PANTHER" id="PTHR43224">
    <property type="entry name" value="AMIDINOTRANSFERASE"/>
    <property type="match status" value="1"/>
</dbReference>
<dbReference type="NCBIfam" id="NF046062">
    <property type="entry name" value="citrull_CtlX"/>
    <property type="match status" value="1"/>
</dbReference>
<reference evidence="1" key="1">
    <citation type="submission" date="2022-12" db="EMBL/GenBank/DDBJ databases">
        <title>Marinomonas 15G1-11 sp. nov, isolated from marine algae.</title>
        <authorList>
            <person name="Butt M."/>
            <person name="Choi D.G."/>
            <person name="Kim J.M."/>
            <person name="Lee J.K."/>
            <person name="Baek J.H."/>
            <person name="Jeon C.O."/>
        </authorList>
    </citation>
    <scope>NUCLEOTIDE SEQUENCE</scope>
    <source>
        <strain evidence="1">15G1-11</strain>
    </source>
</reference>
<dbReference type="RefSeq" id="WP_269122667.1">
    <property type="nucleotide sequence ID" value="NZ_JAPUBN010000010.1"/>
</dbReference>
<sequence length="315" mass="35420">MSVKQTQLSDTLVMVRPVDFGFNEQTGGDNAFQHKPDVGENVTEKALIEFQNMVDNLRSVGITTLVLEKGQHNKKTPDAIFPNNWFSTTASGTLLVYPMYAENRRQERRIDDLTELLEAHNYSVNDTQIVGDFNETQEILEGTGVLIFDHIHNRIFAAQSERCHPEQLDRFATKRGYQEVYLFQTTSSHGTPIYHTNVMMSVGDGFAVVCADSITDKEAYQTLKSALAIDREVIEISMEQTEKHFCANILHVKNDQGQPYIIMSQSAYNGFTSSQKAQLEKYGTLLPNPIETIEKIGGGSARCMIAEVFLPKKVL</sequence>
<evidence type="ECO:0000313" key="2">
    <source>
        <dbReference type="Proteomes" id="UP001149719"/>
    </source>
</evidence>
<accession>A0ABT4JQG9</accession>
<dbReference type="EMBL" id="JAPUBN010000010">
    <property type="protein sequence ID" value="MCZ2720623.1"/>
    <property type="molecule type" value="Genomic_DNA"/>
</dbReference>
<protein>
    <submittedName>
        <fullName evidence="1">Arginine deiminase-related protein</fullName>
    </submittedName>
</protein>
<dbReference type="Gene3D" id="3.75.10.10">
    <property type="entry name" value="L-arginine/glycine Amidinotransferase, Chain A"/>
    <property type="match status" value="1"/>
</dbReference>
<dbReference type="SUPFAM" id="SSF55909">
    <property type="entry name" value="Pentein"/>
    <property type="match status" value="1"/>
</dbReference>